<proteinExistence type="predicted"/>
<dbReference type="Proteomes" id="UP001163603">
    <property type="component" value="Chromosome 6"/>
</dbReference>
<evidence type="ECO:0000313" key="2">
    <source>
        <dbReference type="Proteomes" id="UP001163603"/>
    </source>
</evidence>
<comment type="caution">
    <text evidence="1">The sequence shown here is derived from an EMBL/GenBank/DDBJ whole genome shotgun (WGS) entry which is preliminary data.</text>
</comment>
<dbReference type="EMBL" id="CM047741">
    <property type="protein sequence ID" value="KAJ0038218.1"/>
    <property type="molecule type" value="Genomic_DNA"/>
</dbReference>
<gene>
    <name evidence="1" type="ORF">Pint_22854</name>
</gene>
<organism evidence="1 2">
    <name type="scientific">Pistacia integerrima</name>
    <dbReference type="NCBI Taxonomy" id="434235"/>
    <lineage>
        <taxon>Eukaryota</taxon>
        <taxon>Viridiplantae</taxon>
        <taxon>Streptophyta</taxon>
        <taxon>Embryophyta</taxon>
        <taxon>Tracheophyta</taxon>
        <taxon>Spermatophyta</taxon>
        <taxon>Magnoliopsida</taxon>
        <taxon>eudicotyledons</taxon>
        <taxon>Gunneridae</taxon>
        <taxon>Pentapetalae</taxon>
        <taxon>rosids</taxon>
        <taxon>malvids</taxon>
        <taxon>Sapindales</taxon>
        <taxon>Anacardiaceae</taxon>
        <taxon>Pistacia</taxon>
    </lineage>
</organism>
<reference evidence="2" key="1">
    <citation type="journal article" date="2023" name="G3 (Bethesda)">
        <title>Genome assembly and association tests identify interacting loci associated with vigor, precocity, and sex in interspecific pistachio rootstocks.</title>
        <authorList>
            <person name="Palmer W."/>
            <person name="Jacygrad E."/>
            <person name="Sagayaradj S."/>
            <person name="Cavanaugh K."/>
            <person name="Han R."/>
            <person name="Bertier L."/>
            <person name="Beede B."/>
            <person name="Kafkas S."/>
            <person name="Golino D."/>
            <person name="Preece J."/>
            <person name="Michelmore R."/>
        </authorList>
    </citation>
    <scope>NUCLEOTIDE SEQUENCE [LARGE SCALE GENOMIC DNA]</scope>
</reference>
<sequence length="198" mass="22168">MYLSSTLNSPAPFQSSLFTKPIAAHRTPKLKITNIQTKRPSASETVSTTKYRLQLLASEFRSLTEPIDRVKRLLDYAAVLPPLDESARVQENRVTGCTTQVWLDVVMDEKGKMRFRADSDSEISKGFCSCLIMVLDGSEPEEVLGFKTEDLTEMNVGVHGKAVSRVNTWHNVLIVMQKRTRFLVTEQKQGALSGCSSR</sequence>
<protein>
    <submittedName>
        <fullName evidence="1">Uncharacterized protein</fullName>
    </submittedName>
</protein>
<evidence type="ECO:0000313" key="1">
    <source>
        <dbReference type="EMBL" id="KAJ0038218.1"/>
    </source>
</evidence>
<name>A0ACC0YIV6_9ROSI</name>
<accession>A0ACC0YIV6</accession>
<keyword evidence="2" id="KW-1185">Reference proteome</keyword>